<dbReference type="RefSeq" id="WP_185801235.1">
    <property type="nucleotide sequence ID" value="NZ_JACJVJ010000002.1"/>
</dbReference>
<sequence>MELETPLDTICRLIVRAREWDAQVPADESDDVEDEQTMSTDDPYDVMIDEKNDSVEEEILALLDDLAEDQLAEVLALAWIGSGTYDASDWEEALEEAGDKESDPAADQLMEMPMLAAYLESGLESFGLSCSGVGQID</sequence>
<dbReference type="Proteomes" id="UP000564378">
    <property type="component" value="Unassembled WGS sequence"/>
</dbReference>
<protein>
    <submittedName>
        <fullName evidence="2">DUF3775 domain-containing protein</fullName>
    </submittedName>
</protein>
<comment type="caution">
    <text evidence="2">The sequence shown here is derived from an EMBL/GenBank/DDBJ whole genome shotgun (WGS) entry which is preliminary data.</text>
</comment>
<feature type="compositionally biased region" description="Acidic residues" evidence="1">
    <location>
        <begin position="27"/>
        <end position="36"/>
    </location>
</feature>
<dbReference type="Pfam" id="PF12616">
    <property type="entry name" value="DUF3775"/>
    <property type="match status" value="1"/>
</dbReference>
<name>A0A842HXW0_9SPHN</name>
<reference evidence="2 3" key="1">
    <citation type="submission" date="2020-08" db="EMBL/GenBank/DDBJ databases">
        <title>Draft genome sequence of Parasphingopyxis sp. GrpM-11.</title>
        <authorList>
            <person name="Oh J."/>
            <person name="Roh D.-H."/>
        </authorList>
    </citation>
    <scope>NUCLEOTIDE SEQUENCE [LARGE SCALE GENOMIC DNA]</scope>
    <source>
        <strain evidence="2 3">GrpM-11</strain>
    </source>
</reference>
<evidence type="ECO:0000256" key="1">
    <source>
        <dbReference type="SAM" id="MobiDB-lite"/>
    </source>
</evidence>
<keyword evidence="3" id="KW-1185">Reference proteome</keyword>
<accession>A0A842HXW0</accession>
<organism evidence="2 3">
    <name type="scientific">Parasphingopyxis marina</name>
    <dbReference type="NCBI Taxonomy" id="2761622"/>
    <lineage>
        <taxon>Bacteria</taxon>
        <taxon>Pseudomonadati</taxon>
        <taxon>Pseudomonadota</taxon>
        <taxon>Alphaproteobacteria</taxon>
        <taxon>Sphingomonadales</taxon>
        <taxon>Sphingomonadaceae</taxon>
        <taxon>Parasphingopyxis</taxon>
    </lineage>
</organism>
<dbReference type="EMBL" id="JACJVJ010000002">
    <property type="protein sequence ID" value="MBC2777936.1"/>
    <property type="molecule type" value="Genomic_DNA"/>
</dbReference>
<evidence type="ECO:0000313" key="2">
    <source>
        <dbReference type="EMBL" id="MBC2777936.1"/>
    </source>
</evidence>
<proteinExistence type="predicted"/>
<evidence type="ECO:0000313" key="3">
    <source>
        <dbReference type="Proteomes" id="UP000564378"/>
    </source>
</evidence>
<dbReference type="AlphaFoldDB" id="A0A842HXW0"/>
<dbReference type="InterPro" id="IPR022254">
    <property type="entry name" value="DUF3775"/>
</dbReference>
<gene>
    <name evidence="2" type="ORF">H6P80_09910</name>
</gene>
<feature type="region of interest" description="Disordered" evidence="1">
    <location>
        <begin position="23"/>
        <end position="45"/>
    </location>
</feature>